<dbReference type="Proteomes" id="UP000184394">
    <property type="component" value="Unassembled WGS sequence"/>
</dbReference>
<gene>
    <name evidence="1" type="ORF">SAMN04487860_11143</name>
</gene>
<reference evidence="1 2" key="1">
    <citation type="submission" date="2016-11" db="EMBL/GenBank/DDBJ databases">
        <authorList>
            <person name="Jaros S."/>
            <person name="Januszkiewicz K."/>
            <person name="Wedrychowicz H."/>
        </authorList>
    </citation>
    <scope>NUCLEOTIDE SEQUENCE [LARGE SCALE GENOMIC DNA]</scope>
    <source>
        <strain evidence="1 2">Y1</strain>
    </source>
</reference>
<evidence type="ECO:0000313" key="2">
    <source>
        <dbReference type="Proteomes" id="UP000184394"/>
    </source>
</evidence>
<dbReference type="EMBL" id="FRCT01000011">
    <property type="protein sequence ID" value="SHM72375.1"/>
    <property type="molecule type" value="Genomic_DNA"/>
</dbReference>
<proteinExistence type="predicted"/>
<name>A0A1M7L491_RUMFL</name>
<dbReference type="PROSITE" id="PS51257">
    <property type="entry name" value="PROKAR_LIPOPROTEIN"/>
    <property type="match status" value="1"/>
</dbReference>
<accession>A0A1M7L491</accession>
<organism evidence="1 2">
    <name type="scientific">Ruminococcus flavefaciens</name>
    <dbReference type="NCBI Taxonomy" id="1265"/>
    <lineage>
        <taxon>Bacteria</taxon>
        <taxon>Bacillati</taxon>
        <taxon>Bacillota</taxon>
        <taxon>Clostridia</taxon>
        <taxon>Eubacteriales</taxon>
        <taxon>Oscillospiraceae</taxon>
        <taxon>Ruminococcus</taxon>
    </lineage>
</organism>
<sequence length="150" mass="16862">MRNKITVLMSISAALVMIMTGCGGKKKVEKEIVPAVIKSCTMNVSSHYSGWGEDGGFLGEGDFSEDITVTSGDILYETYDGHWVKKQNDRYSYEAIAEIKSVDGSEIVWSYNGSEYHTRYDRCSEVNSMYTVCDGINFDYKVTFSDYSEQ</sequence>
<dbReference type="RefSeq" id="WP_072951613.1">
    <property type="nucleotide sequence ID" value="NZ_FRCT01000011.1"/>
</dbReference>
<dbReference type="OrthoDB" id="1821255at2"/>
<dbReference type="AlphaFoldDB" id="A0A1M7L491"/>
<evidence type="ECO:0008006" key="3">
    <source>
        <dbReference type="Google" id="ProtNLM"/>
    </source>
</evidence>
<evidence type="ECO:0000313" key="1">
    <source>
        <dbReference type="EMBL" id="SHM72375.1"/>
    </source>
</evidence>
<protein>
    <recommendedName>
        <fullName evidence="3">Lipoprotein</fullName>
    </recommendedName>
</protein>